<dbReference type="STRING" id="2082308.A0A2K1QNA3"/>
<protein>
    <submittedName>
        <fullName evidence="2">Uncharacterized protein</fullName>
    </submittedName>
</protein>
<proteinExistence type="predicted"/>
<organism evidence="2 3">
    <name type="scientific">Sphaceloma murrayae</name>
    <dbReference type="NCBI Taxonomy" id="2082308"/>
    <lineage>
        <taxon>Eukaryota</taxon>
        <taxon>Fungi</taxon>
        <taxon>Dikarya</taxon>
        <taxon>Ascomycota</taxon>
        <taxon>Pezizomycotina</taxon>
        <taxon>Dothideomycetes</taxon>
        <taxon>Dothideomycetidae</taxon>
        <taxon>Myriangiales</taxon>
        <taxon>Elsinoaceae</taxon>
        <taxon>Sphaceloma</taxon>
    </lineage>
</organism>
<dbReference type="PANTHER" id="PTHR42047:SF1">
    <property type="entry name" value="PROTEIN, PUTATIVE (AFU_ORTHOLOGUE AFUA_6G03560)-RELATED"/>
    <property type="match status" value="1"/>
</dbReference>
<evidence type="ECO:0000256" key="1">
    <source>
        <dbReference type="SAM" id="SignalP"/>
    </source>
</evidence>
<gene>
    <name evidence="2" type="ORF">CAC42_6440</name>
</gene>
<comment type="caution">
    <text evidence="2">The sequence shown here is derived from an EMBL/GenBank/DDBJ whole genome shotgun (WGS) entry which is preliminary data.</text>
</comment>
<dbReference type="AlphaFoldDB" id="A0A2K1QNA3"/>
<feature type="chain" id="PRO_5014400857" evidence="1">
    <location>
        <begin position="20"/>
        <end position="190"/>
    </location>
</feature>
<sequence>MHLTSISSFFLTLFISALAAPMSSELDKRQIPVQGAYTLVANRPNHPINMLKIQASGQRFYLGLPGPSSYCPVQVGSSCPNTTDTVIVNGAMYVMVPGGQSLYVQRSGALAYTQAHSSFRPDYLSSELGAFTDGSYRGPGGASFAACPVQGKEGQWQVFSEVPGFVGRDCVCFAVGWKKWEGRVGAWQYT</sequence>
<dbReference type="Proteomes" id="UP000243797">
    <property type="component" value="Unassembled WGS sequence"/>
</dbReference>
<feature type="signal peptide" evidence="1">
    <location>
        <begin position="1"/>
        <end position="19"/>
    </location>
</feature>
<evidence type="ECO:0000313" key="2">
    <source>
        <dbReference type="EMBL" id="PNS16333.1"/>
    </source>
</evidence>
<dbReference type="EMBL" id="NKHZ01000058">
    <property type="protein sequence ID" value="PNS16333.1"/>
    <property type="molecule type" value="Genomic_DNA"/>
</dbReference>
<name>A0A2K1QNA3_9PEZI</name>
<keyword evidence="1" id="KW-0732">Signal</keyword>
<accession>A0A2K1QNA3</accession>
<dbReference type="OrthoDB" id="5430620at2759"/>
<reference evidence="2 3" key="1">
    <citation type="submission" date="2017-06" db="EMBL/GenBank/DDBJ databases">
        <title>Draft genome sequence of a variant of Elsinoe murrayae.</title>
        <authorList>
            <person name="Cheng Q."/>
        </authorList>
    </citation>
    <scope>NUCLEOTIDE SEQUENCE [LARGE SCALE GENOMIC DNA]</scope>
    <source>
        <strain evidence="2 3">CQ-2017a</strain>
    </source>
</reference>
<keyword evidence="3" id="KW-1185">Reference proteome</keyword>
<dbReference type="InterPro" id="IPR052820">
    <property type="entry name" value="PhiA_domain"/>
</dbReference>
<evidence type="ECO:0000313" key="3">
    <source>
        <dbReference type="Proteomes" id="UP000243797"/>
    </source>
</evidence>
<dbReference type="PANTHER" id="PTHR42047">
    <property type="entry name" value="PROTEIN, PUTATIVE (AFU_ORTHOLOGUE AFUA_6G03560)-RELATED"/>
    <property type="match status" value="1"/>
</dbReference>
<dbReference type="InParanoid" id="A0A2K1QNA3"/>